<protein>
    <submittedName>
        <fullName evidence="2">Mitochondrial MinE</fullName>
    </submittedName>
</protein>
<dbReference type="NCBIfam" id="NF001422">
    <property type="entry name" value="PRK00296.1"/>
    <property type="match status" value="1"/>
</dbReference>
<accession>A0A0E3X182</accession>
<dbReference type="Pfam" id="PF03776">
    <property type="entry name" value="MinE"/>
    <property type="match status" value="1"/>
</dbReference>
<dbReference type="Gene3D" id="3.30.1070.10">
    <property type="entry name" value="Cell division topological specificity factor MinE"/>
    <property type="match status" value="1"/>
</dbReference>
<dbReference type="AlphaFoldDB" id="A0A0E3X182"/>
<organism evidence="2">
    <name type="scientific">Malawimonas californiana</name>
    <name type="common">Flagellated protozoan</name>
    <dbReference type="NCBI Taxonomy" id="221722"/>
    <lineage>
        <taxon>Eukaryota</taxon>
        <taxon>Malawimonadida</taxon>
        <taxon>Malawimonadidae</taxon>
        <taxon>Malawimonas</taxon>
    </lineage>
</organism>
<evidence type="ECO:0000256" key="1">
    <source>
        <dbReference type="ARBA" id="ARBA00008168"/>
    </source>
</evidence>
<evidence type="ECO:0000313" key="2">
    <source>
        <dbReference type="EMBL" id="AKB90668.1"/>
    </source>
</evidence>
<dbReference type="GO" id="GO:0051301">
    <property type="term" value="P:cell division"/>
    <property type="evidence" value="ECO:0007669"/>
    <property type="project" value="InterPro"/>
</dbReference>
<dbReference type="SUPFAM" id="SSF55229">
    <property type="entry name" value="Cell division protein MinE topological specificity domain"/>
    <property type="match status" value="1"/>
</dbReference>
<sequence>MASRGLRHLLQRVLFPETIAATRGPDTANVARERLAIVLAQQRSDGIRGINLQDMQKDILGVVAKYMKVDMSDVTIGVRKLDSRLEIMEVQVAIGQHQLPLSA</sequence>
<reference evidence="2" key="1">
    <citation type="journal article" date="2015" name="Proc. Natl. Acad. Sci. U.S.A.">
        <title>An ancestral bacterial division system is widespread in eukaryotic mitochondria.</title>
        <authorList>
            <person name="Leger M.M."/>
            <person name="Petru M."/>
            <person name="Zarsky V."/>
            <person name="Eme L."/>
            <person name="Vlcek C."/>
            <person name="Harding T."/>
            <person name="Lang B.F."/>
            <person name="Elias M."/>
            <person name="Dolezal P."/>
            <person name="Roger A.J."/>
        </authorList>
    </citation>
    <scope>NUCLEOTIDE SEQUENCE</scope>
    <source>
        <strain evidence="2">ATCC 50740</strain>
    </source>
</reference>
<proteinExistence type="evidence at transcript level"/>
<dbReference type="EMBL" id="KP271962">
    <property type="protein sequence ID" value="AKB90668.1"/>
    <property type="molecule type" value="mRNA"/>
</dbReference>
<name>A0A0E3X182_MALCL</name>
<dbReference type="NCBIfam" id="TIGR01215">
    <property type="entry name" value="minE"/>
    <property type="match status" value="1"/>
</dbReference>
<comment type="similarity">
    <text evidence="1">Belongs to the MinE family.</text>
</comment>
<dbReference type="InterPro" id="IPR005527">
    <property type="entry name" value="MinE"/>
</dbReference>
<dbReference type="InterPro" id="IPR036707">
    <property type="entry name" value="MinE_sf"/>
</dbReference>